<keyword evidence="1" id="KW-1133">Transmembrane helix</keyword>
<evidence type="ECO:0000313" key="3">
    <source>
        <dbReference type="Proteomes" id="UP000037696"/>
    </source>
</evidence>
<dbReference type="AlphaFoldDB" id="A0A0M8P5Z5"/>
<dbReference type="EMBL" id="LHQQ01000117">
    <property type="protein sequence ID" value="KOS41984.1"/>
    <property type="molecule type" value="Genomic_DNA"/>
</dbReference>
<name>A0A0M8P5Z5_9EURO</name>
<evidence type="ECO:0000313" key="2">
    <source>
        <dbReference type="EMBL" id="KOS41984.1"/>
    </source>
</evidence>
<accession>A0A0M8P5Z5</accession>
<keyword evidence="3" id="KW-1185">Reference proteome</keyword>
<comment type="caution">
    <text evidence="2">The sequence shown here is derived from an EMBL/GenBank/DDBJ whole genome shotgun (WGS) entry which is preliminary data.</text>
</comment>
<reference evidence="2 3" key="1">
    <citation type="submission" date="2015-08" db="EMBL/GenBank/DDBJ databases">
        <title>Genome sequencing of Penicillium nordicum.</title>
        <authorList>
            <person name="Nguyen H.D."/>
            <person name="Seifert K.A."/>
        </authorList>
    </citation>
    <scope>NUCLEOTIDE SEQUENCE [LARGE SCALE GENOMIC DNA]</scope>
    <source>
        <strain evidence="2 3">DAOMC 185683</strain>
    </source>
</reference>
<feature type="transmembrane region" description="Helical" evidence="1">
    <location>
        <begin position="38"/>
        <end position="55"/>
    </location>
</feature>
<evidence type="ECO:0000256" key="1">
    <source>
        <dbReference type="SAM" id="Phobius"/>
    </source>
</evidence>
<dbReference type="OrthoDB" id="10498817at2759"/>
<protein>
    <submittedName>
        <fullName evidence="2">Uncharacterized protein</fullName>
    </submittedName>
</protein>
<proteinExistence type="predicted"/>
<keyword evidence="1" id="KW-0472">Membrane</keyword>
<dbReference type="Proteomes" id="UP000037696">
    <property type="component" value="Unassembled WGS sequence"/>
</dbReference>
<gene>
    <name evidence="2" type="ORF">ACN38_g7144</name>
</gene>
<sequence length="75" mass="8856">MTRCVKGSEFSHLELSMLWAGKLIDHCHKGFHYSVPRLIIYYILWYVCGVQYFIIPRLEDCGNWRYGDTTRSSPP</sequence>
<organism evidence="2 3">
    <name type="scientific">Penicillium nordicum</name>
    <dbReference type="NCBI Taxonomy" id="229535"/>
    <lineage>
        <taxon>Eukaryota</taxon>
        <taxon>Fungi</taxon>
        <taxon>Dikarya</taxon>
        <taxon>Ascomycota</taxon>
        <taxon>Pezizomycotina</taxon>
        <taxon>Eurotiomycetes</taxon>
        <taxon>Eurotiomycetidae</taxon>
        <taxon>Eurotiales</taxon>
        <taxon>Aspergillaceae</taxon>
        <taxon>Penicillium</taxon>
    </lineage>
</organism>
<keyword evidence="1" id="KW-0812">Transmembrane</keyword>